<feature type="compositionally biased region" description="Acidic residues" evidence="1">
    <location>
        <begin position="332"/>
        <end position="344"/>
    </location>
</feature>
<feature type="compositionally biased region" description="Low complexity" evidence="1">
    <location>
        <begin position="359"/>
        <end position="368"/>
    </location>
</feature>
<accession>A0A0G4EM91</accession>
<evidence type="ECO:0000256" key="1">
    <source>
        <dbReference type="SAM" id="MobiDB-lite"/>
    </source>
</evidence>
<organism evidence="2 3">
    <name type="scientific">Vitrella brassicaformis (strain CCMP3155)</name>
    <dbReference type="NCBI Taxonomy" id="1169540"/>
    <lineage>
        <taxon>Eukaryota</taxon>
        <taxon>Sar</taxon>
        <taxon>Alveolata</taxon>
        <taxon>Colpodellida</taxon>
        <taxon>Vitrellaceae</taxon>
        <taxon>Vitrella</taxon>
    </lineage>
</organism>
<sequence>MPSFVYEQQVVAYGAAPALFPPQPFHQHQHPQQHPFCMWPTPPRVPLRPIERHPAQKRCKPPARKPPRTQHTRGAPWRTRVNPYVCPPCLRARQDPYGATAAPTGAHAPPVMPAPPHMMQQHIRQPPPIAALGASAVHAPGWGFVPPAAALAPNRAPQTAAAPQRYATRVRPNIAAIPRAMPAVPAASNAREGEGREKDEEEREGEGREREGEEGEKDGCRTPPAISHQRQEDGEERERGEDEEEERAEKASPEPPCQQEEEVKEEQEGRTPPATTHQQQEERDDEGREGDVQERTSHTSQPPAASSTPAAPASPPQQEDTEERERERAEPQVDEEEERAEEAVSEPPREAEQGPNDEAAPAAAAAAPSSDLPVGESDETDLTSEGLIEAEAAAPPAPLPPAVPAAQPAHHTRHARLSAHTFGTDYWFNERTITLKVWVDGKAGLLKMRTPRVILEAMRLARPDIDSRVVDRIVHRALMAIEDEAQLLDRLTGQLRAPALLSRGHVAEADPIKVQLPPPNTSTRQGLTGDERVTMELAGPFYTAELLQYKGEEAPNLTQLTIARARITALPTTPTPAQLKAFAAAPGKDLSATVINAIAATERHITQEGLVSALEAIHDFGQPKKLVEVPPGASEEDHPPTRPYSPALHCAFKDNQPNVGSSTMLPRMWRAEGGELQLIHGDAHGGNLVMAGDVGRMTAYHIDHEATREVNYSDVDAVTNPRLDVVSPPPYRPYVYLAARAKNVPFAPTSSYTDVYGVTMSVALCALAGHRGFSKRFQGWGMGKPCEVERLIPADERLIPVDESLNAALLETIGKQDDTAHGRCGEEDKGRFPKKGRRAIERAHRRLFGEVLGAIEAEECEVAGDLVDLRIALECLKTIPQPPQPTEAPPPITLEPLIATLKQLIADAYPSA</sequence>
<feature type="compositionally biased region" description="Basic and acidic residues" evidence="1">
    <location>
        <begin position="229"/>
        <end position="240"/>
    </location>
</feature>
<dbReference type="OMA" id="WFNERTI"/>
<dbReference type="VEuPathDB" id="CryptoDB:Vbra_20478"/>
<keyword evidence="3" id="KW-1185">Reference proteome</keyword>
<feature type="region of interest" description="Disordered" evidence="1">
    <location>
        <begin position="177"/>
        <end position="382"/>
    </location>
</feature>
<dbReference type="PANTHER" id="PTHR48125:SF12">
    <property type="entry name" value="AT HOOK TRANSCRIPTION FACTOR FAMILY-RELATED"/>
    <property type="match status" value="1"/>
</dbReference>
<feature type="compositionally biased region" description="Low complexity" evidence="1">
    <location>
        <begin position="298"/>
        <end position="311"/>
    </location>
</feature>
<proteinExistence type="predicted"/>
<reference evidence="2 3" key="1">
    <citation type="submission" date="2014-11" db="EMBL/GenBank/DDBJ databases">
        <authorList>
            <person name="Zhu J."/>
            <person name="Qi W."/>
            <person name="Song R."/>
        </authorList>
    </citation>
    <scope>NUCLEOTIDE SEQUENCE [LARGE SCALE GENOMIC DNA]</scope>
</reference>
<gene>
    <name evidence="2" type="ORF">Vbra_20478</name>
</gene>
<dbReference type="PhylomeDB" id="A0A0G4EM91"/>
<feature type="compositionally biased region" description="Basic and acidic residues" evidence="1">
    <location>
        <begin position="279"/>
        <end position="297"/>
    </location>
</feature>
<dbReference type="AlphaFoldDB" id="A0A0G4EM91"/>
<protein>
    <submittedName>
        <fullName evidence="2">Uncharacterized protein</fullName>
    </submittedName>
</protein>
<name>A0A0G4EM91_VITBC</name>
<dbReference type="EMBL" id="CDMY01000262">
    <property type="protein sequence ID" value="CEL98062.1"/>
    <property type="molecule type" value="Genomic_DNA"/>
</dbReference>
<feature type="region of interest" description="Disordered" evidence="1">
    <location>
        <begin position="394"/>
        <end position="414"/>
    </location>
</feature>
<evidence type="ECO:0000313" key="2">
    <source>
        <dbReference type="EMBL" id="CEL98062.1"/>
    </source>
</evidence>
<feature type="compositionally biased region" description="Basic residues" evidence="1">
    <location>
        <begin position="55"/>
        <end position="71"/>
    </location>
</feature>
<feature type="region of interest" description="Disordered" evidence="1">
    <location>
        <begin position="53"/>
        <end position="75"/>
    </location>
</feature>
<dbReference type="PANTHER" id="PTHR48125">
    <property type="entry name" value="LP07818P1"/>
    <property type="match status" value="1"/>
</dbReference>
<dbReference type="InParanoid" id="A0A0G4EM91"/>
<dbReference type="Proteomes" id="UP000041254">
    <property type="component" value="Unassembled WGS sequence"/>
</dbReference>
<evidence type="ECO:0000313" key="3">
    <source>
        <dbReference type="Proteomes" id="UP000041254"/>
    </source>
</evidence>